<feature type="transmembrane region" description="Helical" evidence="1">
    <location>
        <begin position="59"/>
        <end position="78"/>
    </location>
</feature>
<reference evidence="2 3" key="1">
    <citation type="submission" date="2019-07" db="EMBL/GenBank/DDBJ databases">
        <title>WGS assembly of Gossypium tomentosum.</title>
        <authorList>
            <person name="Chen Z.J."/>
            <person name="Sreedasyam A."/>
            <person name="Ando A."/>
            <person name="Song Q."/>
            <person name="De L."/>
            <person name="Hulse-Kemp A."/>
            <person name="Ding M."/>
            <person name="Ye W."/>
            <person name="Kirkbride R."/>
            <person name="Jenkins J."/>
            <person name="Plott C."/>
            <person name="Lovell J."/>
            <person name="Lin Y.-M."/>
            <person name="Vaughn R."/>
            <person name="Liu B."/>
            <person name="Li W."/>
            <person name="Simpson S."/>
            <person name="Scheffler B."/>
            <person name="Saski C."/>
            <person name="Grover C."/>
            <person name="Hu G."/>
            <person name="Conover J."/>
            <person name="Carlson J."/>
            <person name="Shu S."/>
            <person name="Boston L."/>
            <person name="Williams M."/>
            <person name="Peterson D."/>
            <person name="Mcgee K."/>
            <person name="Jones D."/>
            <person name="Wendel J."/>
            <person name="Stelly D."/>
            <person name="Grimwood J."/>
            <person name="Schmutz J."/>
        </authorList>
    </citation>
    <scope>NUCLEOTIDE SEQUENCE [LARGE SCALE GENOMIC DNA]</scope>
    <source>
        <strain evidence="2">7179.01</strain>
    </source>
</reference>
<sequence>MLPPDHLHFWWLTARTQAWFHCGDSRTEGGAVHGCGGRFQASKLRCKGKGTLRVSAYKYPAPFGLCISFGLGLVFGLWV</sequence>
<keyword evidence="1" id="KW-0812">Transmembrane</keyword>
<protein>
    <submittedName>
        <fullName evidence="2">Uncharacterized protein</fullName>
    </submittedName>
</protein>
<evidence type="ECO:0000313" key="3">
    <source>
        <dbReference type="Proteomes" id="UP000322667"/>
    </source>
</evidence>
<evidence type="ECO:0000256" key="1">
    <source>
        <dbReference type="SAM" id="Phobius"/>
    </source>
</evidence>
<evidence type="ECO:0000313" key="2">
    <source>
        <dbReference type="EMBL" id="TYH95523.1"/>
    </source>
</evidence>
<organism evidence="2 3">
    <name type="scientific">Gossypium tomentosum</name>
    <name type="common">Hawaiian cotton</name>
    <name type="synonym">Gossypium sandvicense</name>
    <dbReference type="NCBI Taxonomy" id="34277"/>
    <lineage>
        <taxon>Eukaryota</taxon>
        <taxon>Viridiplantae</taxon>
        <taxon>Streptophyta</taxon>
        <taxon>Embryophyta</taxon>
        <taxon>Tracheophyta</taxon>
        <taxon>Spermatophyta</taxon>
        <taxon>Magnoliopsida</taxon>
        <taxon>eudicotyledons</taxon>
        <taxon>Gunneridae</taxon>
        <taxon>Pentapetalae</taxon>
        <taxon>rosids</taxon>
        <taxon>malvids</taxon>
        <taxon>Malvales</taxon>
        <taxon>Malvaceae</taxon>
        <taxon>Malvoideae</taxon>
        <taxon>Gossypium</taxon>
    </lineage>
</organism>
<proteinExistence type="predicted"/>
<keyword evidence="1" id="KW-1133">Transmembrane helix</keyword>
<name>A0A5D2MVG9_GOSTO</name>
<accession>A0A5D2MVG9</accession>
<dbReference type="AlphaFoldDB" id="A0A5D2MVG9"/>
<dbReference type="Proteomes" id="UP000322667">
    <property type="component" value="Chromosome A12"/>
</dbReference>
<gene>
    <name evidence="2" type="ORF">ES332_A12G111500v1</name>
</gene>
<dbReference type="EMBL" id="CM017621">
    <property type="protein sequence ID" value="TYH95523.1"/>
    <property type="molecule type" value="Genomic_DNA"/>
</dbReference>
<keyword evidence="1" id="KW-0472">Membrane</keyword>
<keyword evidence="3" id="KW-1185">Reference proteome</keyword>